<keyword evidence="1" id="KW-0472">Membrane</keyword>
<comment type="caution">
    <text evidence="3">The sequence shown here is derived from an EMBL/GenBank/DDBJ whole genome shotgun (WGS) entry which is preliminary data.</text>
</comment>
<keyword evidence="4" id="KW-1185">Reference proteome</keyword>
<keyword evidence="2" id="KW-0732">Signal</keyword>
<proteinExistence type="predicted"/>
<reference evidence="3 4" key="1">
    <citation type="submission" date="2020-08" db="EMBL/GenBank/DDBJ databases">
        <title>Genomic Encyclopedia of Type Strains, Phase IV (KMG-IV): sequencing the most valuable type-strain genomes for metagenomic binning, comparative biology and taxonomic classification.</title>
        <authorList>
            <person name="Goeker M."/>
        </authorList>
    </citation>
    <scope>NUCLEOTIDE SEQUENCE [LARGE SCALE GENOMIC DNA]</scope>
    <source>
        <strain evidence="3 4">DSM 102134</strain>
    </source>
</reference>
<evidence type="ECO:0000256" key="1">
    <source>
        <dbReference type="SAM" id="Phobius"/>
    </source>
</evidence>
<organism evidence="3 4">
    <name type="scientific">Pseudorhizobium flavum</name>
    <dbReference type="NCBI Taxonomy" id="1335061"/>
    <lineage>
        <taxon>Bacteria</taxon>
        <taxon>Pseudomonadati</taxon>
        <taxon>Pseudomonadota</taxon>
        <taxon>Alphaproteobacteria</taxon>
        <taxon>Hyphomicrobiales</taxon>
        <taxon>Rhizobiaceae</taxon>
        <taxon>Rhizobium/Agrobacterium group</taxon>
        <taxon>Pseudorhizobium</taxon>
    </lineage>
</organism>
<evidence type="ECO:0000256" key="2">
    <source>
        <dbReference type="SAM" id="SignalP"/>
    </source>
</evidence>
<name>A0A7W9YYW2_9HYPH</name>
<keyword evidence="1" id="KW-0812">Transmembrane</keyword>
<gene>
    <name evidence="3" type="ORF">HNQ75_002937</name>
</gene>
<evidence type="ECO:0000313" key="4">
    <source>
        <dbReference type="Proteomes" id="UP000535501"/>
    </source>
</evidence>
<feature type="transmembrane region" description="Helical" evidence="1">
    <location>
        <begin position="175"/>
        <end position="197"/>
    </location>
</feature>
<evidence type="ECO:0000313" key="3">
    <source>
        <dbReference type="EMBL" id="MBB6180954.1"/>
    </source>
</evidence>
<sequence>MLVLRRLLLSMMLLSVPVSETAAHSLRAPRDTSGISIPSLSHGQMEVVARHREEIHALASWVAVKDAEIRKLLAFSRTQFARCLWGLMPFSIQDEASPMNECSHAYLAADRAMLVRMRDLPFWQDRSRSLFDVVDKEMVEEGASLVLCIFSATDFNTASPVGPDWHDFIAHRPSLIVILLAGGTVMAVLALGTWTVFRRPRLAAA</sequence>
<dbReference type="RefSeq" id="WP_077547682.1">
    <property type="nucleotide sequence ID" value="NZ_JACHEJ010000007.1"/>
</dbReference>
<accession>A0A7W9YYW2</accession>
<dbReference type="EMBL" id="JACHEJ010000007">
    <property type="protein sequence ID" value="MBB6180954.1"/>
    <property type="molecule type" value="Genomic_DNA"/>
</dbReference>
<dbReference type="AlphaFoldDB" id="A0A7W9YYW2"/>
<keyword evidence="1" id="KW-1133">Transmembrane helix</keyword>
<protein>
    <submittedName>
        <fullName evidence="3">Uncharacterized protein</fullName>
    </submittedName>
</protein>
<feature type="signal peptide" evidence="2">
    <location>
        <begin position="1"/>
        <end position="22"/>
    </location>
</feature>
<dbReference type="Proteomes" id="UP000535501">
    <property type="component" value="Unassembled WGS sequence"/>
</dbReference>
<feature type="chain" id="PRO_5030518653" evidence="2">
    <location>
        <begin position="23"/>
        <end position="205"/>
    </location>
</feature>